<evidence type="ECO:0000313" key="1">
    <source>
        <dbReference type="EMBL" id="BBY73559.1"/>
    </source>
</evidence>
<evidence type="ECO:0000313" key="2">
    <source>
        <dbReference type="Proteomes" id="UP000466554"/>
    </source>
</evidence>
<dbReference type="AlphaFoldDB" id="A0A7I7TYQ9"/>
<accession>A0A7I7TYQ9</accession>
<reference evidence="1 2" key="1">
    <citation type="journal article" date="2019" name="Emerg. Microbes Infect.">
        <title>Comprehensive subspecies identification of 175 nontuberculous mycobacteria species based on 7547 genomic profiles.</title>
        <authorList>
            <person name="Matsumoto Y."/>
            <person name="Kinjo T."/>
            <person name="Motooka D."/>
            <person name="Nabeya D."/>
            <person name="Jung N."/>
            <person name="Uechi K."/>
            <person name="Horii T."/>
            <person name="Iida T."/>
            <person name="Fujita J."/>
            <person name="Nakamura S."/>
        </authorList>
    </citation>
    <scope>NUCLEOTIDE SEQUENCE [LARGE SCALE GENOMIC DNA]</scope>
    <source>
        <strain evidence="1 2">JCM 6367</strain>
    </source>
</reference>
<proteinExistence type="predicted"/>
<organism evidence="1 2">
    <name type="scientific">Mycolicibacterium parafortuitum</name>
    <name type="common">Mycobacterium parafortuitum</name>
    <dbReference type="NCBI Taxonomy" id="39692"/>
    <lineage>
        <taxon>Bacteria</taxon>
        <taxon>Bacillati</taxon>
        <taxon>Actinomycetota</taxon>
        <taxon>Actinomycetes</taxon>
        <taxon>Mycobacteriales</taxon>
        <taxon>Mycobacteriaceae</taxon>
        <taxon>Mycolicibacterium</taxon>
    </lineage>
</organism>
<name>A0A7I7TYQ9_MYCPF</name>
<dbReference type="RefSeq" id="WP_163765320.1">
    <property type="nucleotide sequence ID" value="NZ_AP022598.1"/>
</dbReference>
<gene>
    <name evidence="1" type="ORF">MPRF_04580</name>
</gene>
<dbReference type="Proteomes" id="UP000466554">
    <property type="component" value="Chromosome"/>
</dbReference>
<sequence>MSAQEFRDDDAGYLQWLATHRDGFVINIARNRRAVDARTHRAQCRTISGNNPRGGPWTGPYVKVCADTLAELEHWAAGEVIGETIRRCGICAAGEPQASVVSPEPSGPAEASVVASARFRIRGPEPGMAIVEAWADDYIRFEHRPAWEEQLRAEIRDRCRRLEPPDDYVLHASFFGSKRANADVENLALYNIDSFSIAGRNGIRFEHGANVPPGTDGAEFLFGYRYAISPRTGTFAAWRRGRVLASFDWVDMGTILGDKRAAQVWLNLVRGSANVSEVARTPGTRFAVKVEMRPPQGRRAVPGDLMKGTLDGTICAFQAHTDTAALPQVAERLSAMMPADATEIEARLLDVRRAVIGKSSRLVSTFREGVQWNPTDHDCVAGELLLAEPVDDRWAIKGEIVELLR</sequence>
<dbReference type="EMBL" id="AP022598">
    <property type="protein sequence ID" value="BBY73559.1"/>
    <property type="molecule type" value="Genomic_DNA"/>
</dbReference>
<protein>
    <submittedName>
        <fullName evidence="1">Uncharacterized protein</fullName>
    </submittedName>
</protein>